<evidence type="ECO:0000313" key="5">
    <source>
        <dbReference type="EMBL" id="HIX85088.1"/>
    </source>
</evidence>
<dbReference type="GO" id="GO:0043565">
    <property type="term" value="F:sequence-specific DNA binding"/>
    <property type="evidence" value="ECO:0007669"/>
    <property type="project" value="InterPro"/>
</dbReference>
<keyword evidence="1" id="KW-0805">Transcription regulation</keyword>
<dbReference type="SUPFAM" id="SSF46689">
    <property type="entry name" value="Homeodomain-like"/>
    <property type="match status" value="2"/>
</dbReference>
<dbReference type="SMART" id="SM00342">
    <property type="entry name" value="HTH_ARAC"/>
    <property type="match status" value="1"/>
</dbReference>
<gene>
    <name evidence="5" type="ORF">H9848_00525</name>
</gene>
<dbReference type="PROSITE" id="PS01124">
    <property type="entry name" value="HTH_ARAC_FAMILY_2"/>
    <property type="match status" value="1"/>
</dbReference>
<reference evidence="5" key="2">
    <citation type="submission" date="2021-04" db="EMBL/GenBank/DDBJ databases">
        <authorList>
            <person name="Gilroy R."/>
        </authorList>
    </citation>
    <scope>NUCLEOTIDE SEQUENCE</scope>
    <source>
        <strain evidence="5">ChiHecec2B26-12326</strain>
    </source>
</reference>
<dbReference type="InterPro" id="IPR009057">
    <property type="entry name" value="Homeodomain-like_sf"/>
</dbReference>
<dbReference type="GO" id="GO:0003700">
    <property type="term" value="F:DNA-binding transcription factor activity"/>
    <property type="evidence" value="ECO:0007669"/>
    <property type="project" value="InterPro"/>
</dbReference>
<evidence type="ECO:0000259" key="4">
    <source>
        <dbReference type="PROSITE" id="PS01124"/>
    </source>
</evidence>
<dbReference type="PANTHER" id="PTHR43280">
    <property type="entry name" value="ARAC-FAMILY TRANSCRIPTIONAL REGULATOR"/>
    <property type="match status" value="1"/>
</dbReference>
<evidence type="ECO:0000256" key="1">
    <source>
        <dbReference type="ARBA" id="ARBA00023015"/>
    </source>
</evidence>
<dbReference type="InterPro" id="IPR018060">
    <property type="entry name" value="HTH_AraC"/>
</dbReference>
<evidence type="ECO:0000256" key="3">
    <source>
        <dbReference type="ARBA" id="ARBA00023163"/>
    </source>
</evidence>
<reference evidence="5" key="1">
    <citation type="journal article" date="2021" name="PeerJ">
        <title>Extensive microbial diversity within the chicken gut microbiome revealed by metagenomics and culture.</title>
        <authorList>
            <person name="Gilroy R."/>
            <person name="Ravi A."/>
            <person name="Getino M."/>
            <person name="Pursley I."/>
            <person name="Horton D.L."/>
            <person name="Alikhan N.F."/>
            <person name="Baker D."/>
            <person name="Gharbi K."/>
            <person name="Hall N."/>
            <person name="Watson M."/>
            <person name="Adriaenssens E.M."/>
            <person name="Foster-Nyarko E."/>
            <person name="Jarju S."/>
            <person name="Secka A."/>
            <person name="Antonio M."/>
            <person name="Oren A."/>
            <person name="Chaudhuri R.R."/>
            <person name="La Ragione R."/>
            <person name="Hildebrand F."/>
            <person name="Pallen M.J."/>
        </authorList>
    </citation>
    <scope>NUCLEOTIDE SEQUENCE</scope>
    <source>
        <strain evidence="5">ChiHecec2B26-12326</strain>
    </source>
</reference>
<feature type="domain" description="HTH araC/xylS-type" evidence="4">
    <location>
        <begin position="188"/>
        <end position="286"/>
    </location>
</feature>
<evidence type="ECO:0000313" key="6">
    <source>
        <dbReference type="Proteomes" id="UP000823847"/>
    </source>
</evidence>
<dbReference type="EMBL" id="DXEN01000004">
    <property type="protein sequence ID" value="HIX85088.1"/>
    <property type="molecule type" value="Genomic_DNA"/>
</dbReference>
<organism evidence="5 6">
    <name type="scientific">Candidatus Parabacteroides intestinigallinarum</name>
    <dbReference type="NCBI Taxonomy" id="2838722"/>
    <lineage>
        <taxon>Bacteria</taxon>
        <taxon>Pseudomonadati</taxon>
        <taxon>Bacteroidota</taxon>
        <taxon>Bacteroidia</taxon>
        <taxon>Bacteroidales</taxon>
        <taxon>Tannerellaceae</taxon>
        <taxon>Parabacteroides</taxon>
    </lineage>
</organism>
<proteinExistence type="predicted"/>
<accession>A0A9D1XPB0</accession>
<keyword evidence="3" id="KW-0804">Transcription</keyword>
<protein>
    <submittedName>
        <fullName evidence="5">Helix-turn-helix transcriptional regulator</fullName>
    </submittedName>
</protein>
<dbReference type="AlphaFoldDB" id="A0A9D1XPB0"/>
<dbReference type="Proteomes" id="UP000823847">
    <property type="component" value="Unassembled WGS sequence"/>
</dbReference>
<dbReference type="Gene3D" id="1.10.10.60">
    <property type="entry name" value="Homeodomain-like"/>
    <property type="match status" value="1"/>
</dbReference>
<name>A0A9D1XPB0_9BACT</name>
<evidence type="ECO:0000256" key="2">
    <source>
        <dbReference type="ARBA" id="ARBA00023125"/>
    </source>
</evidence>
<comment type="caution">
    <text evidence="5">The sequence shown here is derived from an EMBL/GenBank/DDBJ whole genome shotgun (WGS) entry which is preliminary data.</text>
</comment>
<keyword evidence="2" id="KW-0238">DNA-binding</keyword>
<dbReference type="PANTHER" id="PTHR43280:SF2">
    <property type="entry name" value="HTH-TYPE TRANSCRIPTIONAL REGULATOR EXSA"/>
    <property type="match status" value="1"/>
</dbReference>
<sequence length="291" mass="33578">MGKIPSLLYVSEHLNCSEYAMSREERIFMRFTFRKGDVIPETLITRSIIVFVWKGALMAQCGSFLDNRIEEGTMLFLPCNCLCSAKVLEDTVLLRCHFDKNTQMCSRFALENLPRLVDLSSIPQAFNPLPIRERLRQFLVNLYACLDDGLGCRHFHVMKRQELALLFRGYYSKEELAAFFYPVLSEDMDFKELVLANFRDVKELDALAKLANLSSATFSRRFKKTFGLSFAQWLEKRKVEDILRDIRMTDKTFSEIADAHGFSSPAYFTTFCKRKLGKSPSDIRLGDSEGE</sequence>
<dbReference type="Pfam" id="PF12833">
    <property type="entry name" value="HTH_18"/>
    <property type="match status" value="1"/>
</dbReference>